<gene>
    <name evidence="1" type="ORF">BFS35_002935</name>
</gene>
<reference evidence="1 2" key="1">
    <citation type="journal article" date="2018" name="Front. Microbiol.">
        <title>Description and Comparative Genomics of Macrococcus caseolyticus subsp. hominis subsp. nov., Macrococcus goetzii sp. nov., Macrococcus epidermidis sp. nov., and Macrococcus bohemicus sp. nov., Novel Macrococci From Human Clinical Material With Virulence Potential and Suspected Uptake of Foreign DNA by Natural Transformation.</title>
        <authorList>
            <person name="Maslanova I."/>
            <person name="Wertheimer Z."/>
            <person name="Sedlacek I."/>
            <person name="Svec P."/>
            <person name="Indrakova A."/>
            <person name="Kovarovic V."/>
            <person name="Schumann P."/>
            <person name="Sproer C."/>
            <person name="Kralova S."/>
            <person name="Sedo O."/>
            <person name="Kristofova L."/>
            <person name="Vrbovska V."/>
            <person name="Fuzik T."/>
            <person name="Petras P."/>
            <person name="Zdrahal Z."/>
            <person name="Ruzickova V."/>
            <person name="Doskar J."/>
            <person name="Pantucek R."/>
        </authorList>
    </citation>
    <scope>NUCLEOTIDE SEQUENCE [LARGE SCALE GENOMIC DNA]</scope>
    <source>
        <strain evidence="1 2">CCM 4927</strain>
    </source>
</reference>
<protein>
    <recommendedName>
        <fullName evidence="3">Short-chain dehydrogenase</fullName>
    </recommendedName>
</protein>
<name>A0A2G5NTY3_9STAP</name>
<evidence type="ECO:0000313" key="1">
    <source>
        <dbReference type="EMBL" id="RAI82657.1"/>
    </source>
</evidence>
<proteinExistence type="predicted"/>
<dbReference type="RefSeq" id="WP_099578002.1">
    <property type="nucleotide sequence ID" value="NZ_MJBI02000001.1"/>
</dbReference>
<organism evidence="1 2">
    <name type="scientific">Macrococcoides goetzii</name>
    <dbReference type="NCBI Taxonomy" id="1891097"/>
    <lineage>
        <taxon>Bacteria</taxon>
        <taxon>Bacillati</taxon>
        <taxon>Bacillota</taxon>
        <taxon>Bacilli</taxon>
        <taxon>Bacillales</taxon>
        <taxon>Staphylococcaceae</taxon>
        <taxon>Macrococcoides</taxon>
    </lineage>
</organism>
<evidence type="ECO:0008006" key="3">
    <source>
        <dbReference type="Google" id="ProtNLM"/>
    </source>
</evidence>
<comment type="caution">
    <text evidence="1">The sequence shown here is derived from an EMBL/GenBank/DDBJ whole genome shotgun (WGS) entry which is preliminary data.</text>
</comment>
<keyword evidence="2" id="KW-1185">Reference proteome</keyword>
<dbReference type="EMBL" id="MJBI02000001">
    <property type="protein sequence ID" value="RAI82657.1"/>
    <property type="molecule type" value="Genomic_DNA"/>
</dbReference>
<dbReference type="Proteomes" id="UP000229523">
    <property type="component" value="Unassembled WGS sequence"/>
</dbReference>
<dbReference type="AlphaFoldDB" id="A0A2G5NTY3"/>
<accession>A0A2G5NTY3</accession>
<evidence type="ECO:0000313" key="2">
    <source>
        <dbReference type="Proteomes" id="UP000229523"/>
    </source>
</evidence>
<sequence>MTIIIIGGSGMLLDFSKWAAKEYQEQIYLCSRNKEKYQDILKMSHVDFFQFDYRNKQNYTNLLDFIRNEKITKIIAWIHSPYYELFNDFIDQQNILNSQIYLIKGTSSRNYTFQREINIIKLGKHSSENRWLTNREISEIVINKLREK</sequence>